<evidence type="ECO:0000256" key="6">
    <source>
        <dbReference type="ARBA" id="ARBA00022842"/>
    </source>
</evidence>
<comment type="similarity">
    <text evidence="7 8">Belongs to the PINc/VapC protein family.</text>
</comment>
<dbReference type="PANTHER" id="PTHR33653:SF1">
    <property type="entry name" value="RIBONUCLEASE VAPC2"/>
    <property type="match status" value="1"/>
</dbReference>
<keyword evidence="5 8" id="KW-0378">Hydrolase</keyword>
<evidence type="ECO:0000313" key="11">
    <source>
        <dbReference type="Proteomes" id="UP000603457"/>
    </source>
</evidence>
<proteinExistence type="inferred from homology"/>
<accession>A0ABR8FVE3</accession>
<feature type="binding site" evidence="8">
    <location>
        <position position="6"/>
    </location>
    <ligand>
        <name>Mg(2+)</name>
        <dbReference type="ChEBI" id="CHEBI:18420"/>
    </ligand>
</feature>
<feature type="domain" description="PIN" evidence="9">
    <location>
        <begin position="3"/>
        <end position="125"/>
    </location>
</feature>
<dbReference type="InterPro" id="IPR002716">
    <property type="entry name" value="PIN_dom"/>
</dbReference>
<dbReference type="HAMAP" id="MF_00265">
    <property type="entry name" value="VapC_Nob1"/>
    <property type="match status" value="1"/>
</dbReference>
<evidence type="ECO:0000256" key="2">
    <source>
        <dbReference type="ARBA" id="ARBA00022649"/>
    </source>
</evidence>
<dbReference type="Pfam" id="PF01850">
    <property type="entry name" value="PIN"/>
    <property type="match status" value="1"/>
</dbReference>
<organism evidence="10 11">
    <name type="scientific">Nostoc spongiaeforme FACHB-130</name>
    <dbReference type="NCBI Taxonomy" id="1357510"/>
    <lineage>
        <taxon>Bacteria</taxon>
        <taxon>Bacillati</taxon>
        <taxon>Cyanobacteriota</taxon>
        <taxon>Cyanophyceae</taxon>
        <taxon>Nostocales</taxon>
        <taxon>Nostocaceae</taxon>
        <taxon>Nostoc</taxon>
    </lineage>
</organism>
<feature type="binding site" evidence="8">
    <location>
        <position position="98"/>
    </location>
    <ligand>
        <name>Mg(2+)</name>
        <dbReference type="ChEBI" id="CHEBI:18420"/>
    </ligand>
</feature>
<evidence type="ECO:0000256" key="1">
    <source>
        <dbReference type="ARBA" id="ARBA00001946"/>
    </source>
</evidence>
<evidence type="ECO:0000256" key="3">
    <source>
        <dbReference type="ARBA" id="ARBA00022722"/>
    </source>
</evidence>
<evidence type="ECO:0000256" key="5">
    <source>
        <dbReference type="ARBA" id="ARBA00022801"/>
    </source>
</evidence>
<keyword evidence="4 8" id="KW-0479">Metal-binding</keyword>
<gene>
    <name evidence="8" type="primary">vapC</name>
    <name evidence="10" type="ORF">H6G74_13945</name>
</gene>
<name>A0ABR8FVE3_9NOSO</name>
<reference evidence="10 11" key="1">
    <citation type="journal article" date="2020" name="ISME J.">
        <title>Comparative genomics reveals insights into cyanobacterial evolution and habitat adaptation.</title>
        <authorList>
            <person name="Chen M.Y."/>
            <person name="Teng W.K."/>
            <person name="Zhao L."/>
            <person name="Hu C.X."/>
            <person name="Zhou Y.K."/>
            <person name="Han B.P."/>
            <person name="Song L.R."/>
            <person name="Shu W.S."/>
        </authorList>
    </citation>
    <scope>NUCLEOTIDE SEQUENCE [LARGE SCALE GENOMIC DNA]</scope>
    <source>
        <strain evidence="10 11">FACHB-130</strain>
    </source>
</reference>
<dbReference type="Gene3D" id="3.40.50.1010">
    <property type="entry name" value="5'-nuclease"/>
    <property type="match status" value="1"/>
</dbReference>
<keyword evidence="6 8" id="KW-0460">Magnesium</keyword>
<keyword evidence="3 8" id="KW-0540">Nuclease</keyword>
<comment type="function">
    <text evidence="8">Toxic component of a toxin-antitoxin (TA) system. An RNase.</text>
</comment>
<dbReference type="PANTHER" id="PTHR33653">
    <property type="entry name" value="RIBONUCLEASE VAPC2"/>
    <property type="match status" value="1"/>
</dbReference>
<sequence length="135" mass="15129">MTYLLDTNVCIRLINNSHPGVVNRLASQQPEDIFISAITQLELYYGAYRSSQTEKNLEILQRFHSQFNIIELDSQTAKIAGKIRADLAVIGTPIGPYDLQIAAGAIAKNLILVTHNTREFSRISGLKLEDWEEPS</sequence>
<keyword evidence="11" id="KW-1185">Reference proteome</keyword>
<dbReference type="InterPro" id="IPR029060">
    <property type="entry name" value="PIN-like_dom_sf"/>
</dbReference>
<evidence type="ECO:0000256" key="8">
    <source>
        <dbReference type="HAMAP-Rule" id="MF_00265"/>
    </source>
</evidence>
<evidence type="ECO:0000256" key="7">
    <source>
        <dbReference type="ARBA" id="ARBA00038093"/>
    </source>
</evidence>
<dbReference type="RefSeq" id="WP_190968222.1">
    <property type="nucleotide sequence ID" value="NZ_JACJTB010000015.1"/>
</dbReference>
<dbReference type="InterPro" id="IPR022907">
    <property type="entry name" value="VapC_family"/>
</dbReference>
<dbReference type="Proteomes" id="UP000603457">
    <property type="component" value="Unassembled WGS sequence"/>
</dbReference>
<dbReference type="CDD" id="cd18745">
    <property type="entry name" value="PIN_VapC4-5_FitB-like"/>
    <property type="match status" value="1"/>
</dbReference>
<keyword evidence="8" id="KW-0800">Toxin</keyword>
<comment type="caution">
    <text evidence="10">The sequence shown here is derived from an EMBL/GenBank/DDBJ whole genome shotgun (WGS) entry which is preliminary data.</text>
</comment>
<evidence type="ECO:0000313" key="10">
    <source>
        <dbReference type="EMBL" id="MBD2595425.1"/>
    </source>
</evidence>
<protein>
    <recommendedName>
        <fullName evidence="8">Ribonuclease VapC</fullName>
        <shortName evidence="8">RNase VapC</shortName>
        <ecNumber evidence="8">3.1.-.-</ecNumber>
    </recommendedName>
    <alternativeName>
        <fullName evidence="8">Toxin VapC</fullName>
    </alternativeName>
</protein>
<evidence type="ECO:0000259" key="9">
    <source>
        <dbReference type="Pfam" id="PF01850"/>
    </source>
</evidence>
<dbReference type="InterPro" id="IPR050556">
    <property type="entry name" value="Type_II_TA_system_RNase"/>
</dbReference>
<evidence type="ECO:0000256" key="4">
    <source>
        <dbReference type="ARBA" id="ARBA00022723"/>
    </source>
</evidence>
<dbReference type="EC" id="3.1.-.-" evidence="8"/>
<comment type="cofactor">
    <cofactor evidence="1 8">
        <name>Mg(2+)</name>
        <dbReference type="ChEBI" id="CHEBI:18420"/>
    </cofactor>
</comment>
<dbReference type="SUPFAM" id="SSF88723">
    <property type="entry name" value="PIN domain-like"/>
    <property type="match status" value="1"/>
</dbReference>
<dbReference type="EMBL" id="JACJTB010000015">
    <property type="protein sequence ID" value="MBD2595425.1"/>
    <property type="molecule type" value="Genomic_DNA"/>
</dbReference>
<keyword evidence="2 8" id="KW-1277">Toxin-antitoxin system</keyword>